<feature type="domain" description="Rhodanese" evidence="3">
    <location>
        <begin position="9"/>
        <end position="127"/>
    </location>
</feature>
<dbReference type="RefSeq" id="WP_112222630.1">
    <property type="nucleotide sequence ID" value="NZ_CP196859.1"/>
</dbReference>
<evidence type="ECO:0000256" key="2">
    <source>
        <dbReference type="ARBA" id="ARBA00022737"/>
    </source>
</evidence>
<dbReference type="GO" id="GO:0004792">
    <property type="term" value="F:thiosulfate-cyanide sulfurtransferase activity"/>
    <property type="evidence" value="ECO:0007669"/>
    <property type="project" value="TreeGrafter"/>
</dbReference>
<dbReference type="InterPro" id="IPR036873">
    <property type="entry name" value="Rhodanese-like_dom_sf"/>
</dbReference>
<feature type="domain" description="Rhodanese" evidence="3">
    <location>
        <begin position="163"/>
        <end position="264"/>
    </location>
</feature>
<sequence length="310" mass="35272">MKVFIETLDTDQYRWIDTRYELGNPDAGKNLYEQEHIKGAIYWDLEKDMSDMSSEGGRHPMPSHQQLENLVQNSGISPKDDIVVYDQGGSPFAARAWWLLKYCGFENVYISQMGYTELKEKGAAVSEELPQIAPSDYSPVFNNDIYADRQYVKNVIKGEELGILLDARSPERYSGIEEPLDRIAGRIPGAHNFDWSQLVNHGKLDTDVDFSTVIQQHEPVVVYCGSGVTAAPLYAMLAEKGYDSLRLYTGSYSDWIADPENEVEIDREKHPEASDEDTRVILAKLIEEGYSGEMLMKKFEYEKSLLQDNK</sequence>
<dbReference type="Proteomes" id="UP000251002">
    <property type="component" value="Unassembled WGS sequence"/>
</dbReference>
<comment type="caution">
    <text evidence="4">The sequence shown here is derived from an EMBL/GenBank/DDBJ whole genome shotgun (WGS) entry which is preliminary data.</text>
</comment>
<name>A0A365L0V4_9BACL</name>
<keyword evidence="5" id="KW-1185">Reference proteome</keyword>
<evidence type="ECO:0000256" key="1">
    <source>
        <dbReference type="ARBA" id="ARBA00022679"/>
    </source>
</evidence>
<dbReference type="Gene3D" id="3.40.250.10">
    <property type="entry name" value="Rhodanese-like domain"/>
    <property type="match status" value="2"/>
</dbReference>
<dbReference type="Pfam" id="PF00581">
    <property type="entry name" value="Rhodanese"/>
    <property type="match status" value="2"/>
</dbReference>
<dbReference type="PANTHER" id="PTHR11364">
    <property type="entry name" value="THIOSULFATE SULFERTANSFERASE"/>
    <property type="match status" value="1"/>
</dbReference>
<dbReference type="EMBL" id="QLZR01000002">
    <property type="protein sequence ID" value="RAZ79064.1"/>
    <property type="molecule type" value="Genomic_DNA"/>
</dbReference>
<dbReference type="InterPro" id="IPR001763">
    <property type="entry name" value="Rhodanese-like_dom"/>
</dbReference>
<dbReference type="SMART" id="SM00450">
    <property type="entry name" value="RHOD"/>
    <property type="match status" value="2"/>
</dbReference>
<evidence type="ECO:0000313" key="4">
    <source>
        <dbReference type="EMBL" id="RAZ79064.1"/>
    </source>
</evidence>
<organism evidence="4 5">
    <name type="scientific">Planococcus halotolerans</name>
    <dbReference type="NCBI Taxonomy" id="2233542"/>
    <lineage>
        <taxon>Bacteria</taxon>
        <taxon>Bacillati</taxon>
        <taxon>Bacillota</taxon>
        <taxon>Bacilli</taxon>
        <taxon>Bacillales</taxon>
        <taxon>Caryophanaceae</taxon>
        <taxon>Planococcus</taxon>
    </lineage>
</organism>
<dbReference type="CDD" id="cd01449">
    <property type="entry name" value="TST_Repeat_2"/>
    <property type="match status" value="1"/>
</dbReference>
<dbReference type="InterPro" id="IPR045078">
    <property type="entry name" value="TST/MPST-like"/>
</dbReference>
<dbReference type="CDD" id="cd01448">
    <property type="entry name" value="TST_Repeat_1"/>
    <property type="match status" value="1"/>
</dbReference>
<reference evidence="4 5" key="1">
    <citation type="submission" date="2018-06" db="EMBL/GenBank/DDBJ databases">
        <title>The draft genome sequences of strains SCU63 and S1.</title>
        <authorList>
            <person name="Gan L."/>
        </authorList>
    </citation>
    <scope>NUCLEOTIDE SEQUENCE [LARGE SCALE GENOMIC DNA]</scope>
    <source>
        <strain evidence="4 5">SCU63</strain>
    </source>
</reference>
<evidence type="ECO:0000259" key="3">
    <source>
        <dbReference type="PROSITE" id="PS50206"/>
    </source>
</evidence>
<evidence type="ECO:0000313" key="5">
    <source>
        <dbReference type="Proteomes" id="UP000251002"/>
    </source>
</evidence>
<keyword evidence="1 4" id="KW-0808">Transferase</keyword>
<dbReference type="PROSITE" id="PS50206">
    <property type="entry name" value="RHODANESE_3"/>
    <property type="match status" value="2"/>
</dbReference>
<dbReference type="AlphaFoldDB" id="A0A365L0V4"/>
<keyword evidence="2" id="KW-0677">Repeat</keyword>
<accession>A0A365L0V4</accession>
<dbReference type="PANTHER" id="PTHR11364:SF27">
    <property type="entry name" value="SULFURTRANSFERASE"/>
    <property type="match status" value="1"/>
</dbReference>
<gene>
    <name evidence="4" type="ORF">DP120_05460</name>
</gene>
<protein>
    <submittedName>
        <fullName evidence="4">Sulfurtransferase</fullName>
    </submittedName>
</protein>
<dbReference type="SUPFAM" id="SSF52821">
    <property type="entry name" value="Rhodanese/Cell cycle control phosphatase"/>
    <property type="match status" value="2"/>
</dbReference>
<proteinExistence type="predicted"/>